<dbReference type="InterPro" id="IPR036638">
    <property type="entry name" value="HLH_DNA-bd_sf"/>
</dbReference>
<evidence type="ECO:0000256" key="1">
    <source>
        <dbReference type="SAM" id="Coils"/>
    </source>
</evidence>
<dbReference type="SUPFAM" id="SSF47459">
    <property type="entry name" value="HLH, helix-loop-helix DNA-binding domain"/>
    <property type="match status" value="1"/>
</dbReference>
<protein>
    <recommendedName>
        <fullName evidence="3">BHLH domain-containing protein</fullName>
    </recommendedName>
</protein>
<feature type="coiled-coil region" evidence="1">
    <location>
        <begin position="206"/>
        <end position="233"/>
    </location>
</feature>
<feature type="domain" description="BHLH" evidence="3">
    <location>
        <begin position="162"/>
        <end position="216"/>
    </location>
</feature>
<evidence type="ECO:0000313" key="4">
    <source>
        <dbReference type="EMBL" id="TVY17481.1"/>
    </source>
</evidence>
<dbReference type="GO" id="GO:0046983">
    <property type="term" value="F:protein dimerization activity"/>
    <property type="evidence" value="ECO:0007669"/>
    <property type="project" value="InterPro"/>
</dbReference>
<dbReference type="EMBL" id="QGMF01000252">
    <property type="protein sequence ID" value="TVY17481.1"/>
    <property type="molecule type" value="Genomic_DNA"/>
</dbReference>
<comment type="caution">
    <text evidence="4">The sequence shown here is derived from an EMBL/GenBank/DDBJ whole genome shotgun (WGS) entry which is preliminary data.</text>
</comment>
<dbReference type="InterPro" id="IPR011598">
    <property type="entry name" value="bHLH_dom"/>
</dbReference>
<keyword evidence="5" id="KW-1185">Reference proteome</keyword>
<feature type="region of interest" description="Disordered" evidence="2">
    <location>
        <begin position="125"/>
        <end position="161"/>
    </location>
</feature>
<gene>
    <name evidence="4" type="ORF">LARI1_G004527</name>
</gene>
<dbReference type="OrthoDB" id="3529902at2759"/>
<dbReference type="Gene3D" id="4.10.280.10">
    <property type="entry name" value="Helix-loop-helix DNA-binding domain"/>
    <property type="match status" value="1"/>
</dbReference>
<reference evidence="4 5" key="1">
    <citation type="submission" date="2018-05" db="EMBL/GenBank/DDBJ databases">
        <title>Whole genome sequencing for identification of molecular markers to develop diagnostic detection tools for the regulated plant pathogen Lachnellula willkommii.</title>
        <authorList>
            <person name="Giroux E."/>
            <person name="Bilodeau G."/>
        </authorList>
    </citation>
    <scope>NUCLEOTIDE SEQUENCE [LARGE SCALE GENOMIC DNA]</scope>
    <source>
        <strain evidence="4 5">CBS 203.66</strain>
    </source>
</reference>
<accession>A0A8T9BDJ9</accession>
<sequence length="253" mass="28689">MEPVIQQDYFSLPESKTIETPNWGYDWTGAFPPPEMPIWQYTTATLDQNEASMPFYGHSSPISSFLHGHSPYSSTFPSPSLQVFHGYSGYTLSVSEQRVHVSNKSLQNSPTEPSDITEIEEIMEDEDSDNYSWEPKSATSASSASSKPRLKRKQSNKEPLKISKRTHTIIEKNYRERLNDKIVDLATYLFETSSDSRTKPSKSLVMTRAKERLRQLEARNKSLQGEVVKLRQHIAILDHIVASKGEAVPPNPE</sequence>
<evidence type="ECO:0000313" key="5">
    <source>
        <dbReference type="Proteomes" id="UP000469559"/>
    </source>
</evidence>
<evidence type="ECO:0000259" key="3">
    <source>
        <dbReference type="PROSITE" id="PS50888"/>
    </source>
</evidence>
<feature type="compositionally biased region" description="Low complexity" evidence="2">
    <location>
        <begin position="137"/>
        <end position="146"/>
    </location>
</feature>
<dbReference type="Pfam" id="PF00010">
    <property type="entry name" value="HLH"/>
    <property type="match status" value="1"/>
</dbReference>
<dbReference type="PROSITE" id="PS50888">
    <property type="entry name" value="BHLH"/>
    <property type="match status" value="1"/>
</dbReference>
<name>A0A8T9BDJ9_9HELO</name>
<keyword evidence="1" id="KW-0175">Coiled coil</keyword>
<dbReference type="SMART" id="SM00353">
    <property type="entry name" value="HLH"/>
    <property type="match status" value="1"/>
</dbReference>
<dbReference type="AlphaFoldDB" id="A0A8T9BDJ9"/>
<organism evidence="4 5">
    <name type="scientific">Lachnellula arida</name>
    <dbReference type="NCBI Taxonomy" id="1316785"/>
    <lineage>
        <taxon>Eukaryota</taxon>
        <taxon>Fungi</taxon>
        <taxon>Dikarya</taxon>
        <taxon>Ascomycota</taxon>
        <taxon>Pezizomycotina</taxon>
        <taxon>Leotiomycetes</taxon>
        <taxon>Helotiales</taxon>
        <taxon>Lachnaceae</taxon>
        <taxon>Lachnellula</taxon>
    </lineage>
</organism>
<evidence type="ECO:0000256" key="2">
    <source>
        <dbReference type="SAM" id="MobiDB-lite"/>
    </source>
</evidence>
<dbReference type="Proteomes" id="UP000469559">
    <property type="component" value="Unassembled WGS sequence"/>
</dbReference>
<proteinExistence type="predicted"/>